<dbReference type="Proteomes" id="UP000217895">
    <property type="component" value="Chromosome"/>
</dbReference>
<sequence length="342" mass="39052">MAFKDSWQQQRQVRLQQVAQRRQAVSALLQATHEQRQLNASQLRSDLSLFRETFAYDTSLRRQNLHQFCETLQEQTQEFLAVAQAERSLISQQLRHDLSAFRSTLKQTVESLRREIQADLQILQIEVQAQLDDARQQRIKNQVRHSRNLRIFVEQLHTTVDAFLADCALERQEKAAQAQLDRETELAALFKKFAEFRAQLQQYRTELSHSVWGDLSEPASQPAQPATPKPVAVVESVEPPVVKPAAKPIIVLKKPEKRGRGFQVATSATSASPKPALKVEEAPTLSSDEQRIYDYIEDMQGARLTEIESALGITRLQAVEGLRSLIQQGKITQKDRVYLIHQ</sequence>
<accession>A0A1Z4JM76</accession>
<proteinExistence type="predicted"/>
<name>A0A1Z4JM76_LEPBY</name>
<evidence type="ECO:0008006" key="3">
    <source>
        <dbReference type="Google" id="ProtNLM"/>
    </source>
</evidence>
<gene>
    <name evidence="1" type="ORF">NIES2135_46710</name>
</gene>
<evidence type="ECO:0000313" key="2">
    <source>
        <dbReference type="Proteomes" id="UP000217895"/>
    </source>
</evidence>
<organism evidence="1 2">
    <name type="scientific">Leptolyngbya boryana NIES-2135</name>
    <dbReference type="NCBI Taxonomy" id="1973484"/>
    <lineage>
        <taxon>Bacteria</taxon>
        <taxon>Bacillati</taxon>
        <taxon>Cyanobacteriota</taxon>
        <taxon>Cyanophyceae</taxon>
        <taxon>Leptolyngbyales</taxon>
        <taxon>Leptolyngbyaceae</taxon>
        <taxon>Leptolyngbya group</taxon>
        <taxon>Leptolyngbya</taxon>
    </lineage>
</organism>
<dbReference type="EMBL" id="AP018203">
    <property type="protein sequence ID" value="BAY57800.1"/>
    <property type="molecule type" value="Genomic_DNA"/>
</dbReference>
<reference evidence="1 2" key="1">
    <citation type="submission" date="2017-06" db="EMBL/GenBank/DDBJ databases">
        <title>Genome sequencing of cyanobaciteial culture collection at National Institute for Environmental Studies (NIES).</title>
        <authorList>
            <person name="Hirose Y."/>
            <person name="Shimura Y."/>
            <person name="Fujisawa T."/>
            <person name="Nakamura Y."/>
            <person name="Kawachi M."/>
        </authorList>
    </citation>
    <scope>NUCLEOTIDE SEQUENCE [LARGE SCALE GENOMIC DNA]</scope>
    <source>
        <strain evidence="1 2">NIES-2135</strain>
    </source>
</reference>
<keyword evidence="2" id="KW-1185">Reference proteome</keyword>
<protein>
    <recommendedName>
        <fullName evidence="3">Gas vesicle protein GvpC</fullName>
    </recommendedName>
</protein>
<dbReference type="AlphaFoldDB" id="A0A1Z4JM76"/>
<evidence type="ECO:0000313" key="1">
    <source>
        <dbReference type="EMBL" id="BAY57800.1"/>
    </source>
</evidence>